<dbReference type="KEGG" id="sav:SAV0827"/>
<dbReference type="HOGENOM" id="CLU_3433088_0_0_9"/>
<reference evidence="1 2" key="1">
    <citation type="journal article" date="2001" name="Lancet">
        <title>Whole genome sequencing of meticillin-resistant Staphylococcus aureus.</title>
        <authorList>
            <person name="Kuroda M."/>
            <person name="Ohta T."/>
            <person name="Uchiyama I."/>
            <person name="Baba T."/>
            <person name="Yuzawa H."/>
            <person name="Kobayashi I."/>
            <person name="Cui L."/>
            <person name="Oguchi A."/>
            <person name="Aoki K."/>
            <person name="Nagai Y."/>
            <person name="Lian J."/>
            <person name="Ito T."/>
            <person name="Kanamori M."/>
            <person name="Matsumaru H."/>
            <person name="Maruyama A."/>
            <person name="Murakami H."/>
            <person name="Hosoyama A."/>
            <person name="Mizutani-Ui Y."/>
            <person name="Takahashi N.K."/>
            <person name="Sawano T."/>
            <person name="Inoue R."/>
            <person name="Kaito C."/>
            <person name="Sekimizu K."/>
            <person name="Hirakawa H."/>
            <person name="Kuhara S."/>
            <person name="Goto S."/>
            <person name="Yabuzaki J."/>
            <person name="Kanehisa M."/>
            <person name="Yamashita A."/>
            <person name="Oshima K."/>
            <person name="Furuya K."/>
            <person name="Yoshino C."/>
            <person name="Shiba T."/>
            <person name="Hattori M."/>
            <person name="Ogasawara N."/>
            <person name="Hayashi H."/>
            <person name="Hiramatsu K."/>
        </authorList>
    </citation>
    <scope>NUCLEOTIDE SEQUENCE [LARGE SCALE GENOMIC DNA]</scope>
    <source>
        <strain evidence="2">Mu50 / ATCC 700699</strain>
    </source>
</reference>
<name>A0A0H3JQN3_STAAM</name>
<gene>
    <name evidence="1" type="ordered locus">SAV0827</name>
</gene>
<sequence length="16" mass="1807">MRRSQASIGTGHIYDD</sequence>
<dbReference type="AlphaFoldDB" id="A0A0H3JQN3"/>
<organism evidence="1 2">
    <name type="scientific">Staphylococcus aureus (strain Mu50 / ATCC 700699)</name>
    <dbReference type="NCBI Taxonomy" id="158878"/>
    <lineage>
        <taxon>Bacteria</taxon>
        <taxon>Bacillati</taxon>
        <taxon>Bacillota</taxon>
        <taxon>Bacilli</taxon>
        <taxon>Bacillales</taxon>
        <taxon>Staphylococcaceae</taxon>
        <taxon>Staphylococcus</taxon>
    </lineage>
</organism>
<evidence type="ECO:0000313" key="2">
    <source>
        <dbReference type="Proteomes" id="UP000002481"/>
    </source>
</evidence>
<dbReference type="EMBL" id="BA000017">
    <property type="protein sequence ID" value="BAB56989.1"/>
    <property type="molecule type" value="Genomic_DNA"/>
</dbReference>
<accession>A0A0H3JQN3</accession>
<protein>
    <submittedName>
        <fullName evidence="1">Uncharacterized protein</fullName>
    </submittedName>
</protein>
<proteinExistence type="predicted"/>
<dbReference type="Proteomes" id="UP000002481">
    <property type="component" value="Chromosome"/>
</dbReference>
<evidence type="ECO:0000313" key="1">
    <source>
        <dbReference type="EMBL" id="BAB56989.1"/>
    </source>
</evidence>